<gene>
    <name evidence="3" type="ORF">PG999_008451</name>
</gene>
<comment type="caution">
    <text evidence="3">The sequence shown here is derived from an EMBL/GenBank/DDBJ whole genome shotgun (WGS) entry which is preliminary data.</text>
</comment>
<evidence type="ECO:0000313" key="3">
    <source>
        <dbReference type="EMBL" id="KAK8105092.1"/>
    </source>
</evidence>
<protein>
    <submittedName>
        <fullName evidence="3">Uncharacterized protein</fullName>
    </submittedName>
</protein>
<keyword evidence="4" id="KW-1185">Reference proteome</keyword>
<evidence type="ECO:0000313" key="4">
    <source>
        <dbReference type="Proteomes" id="UP001392437"/>
    </source>
</evidence>
<feature type="region of interest" description="Disordered" evidence="1">
    <location>
        <begin position="1"/>
        <end position="59"/>
    </location>
</feature>
<feature type="region of interest" description="Disordered" evidence="1">
    <location>
        <begin position="487"/>
        <end position="513"/>
    </location>
</feature>
<sequence>MSHEIRRRPEPLAGDHDRAPTKSNAVDIEKAAIEASRISPRGPTKPEHALPGRGRRPPPQERAWYQWALFLLALIMTFYVGRGVYGTIFTHLNHNSYSGTTLGDPAHQAVAVPHHGPWHRESMVLTDRAIGTSAAWIWSLASNGSLLRKDMGRSGAGWEDCNAPKFLSVPKILSLSSGHLSLAIDAETGHMMQSPFRELYGQGGVQWVPESAWSNVGSHQFAYPPSMIEGDIDRDRIVYAVAANGSLFWNRSSRDDNSLASEWEMVAHGFTGAVEAAHFEELYLIGLKDGEYQYSTFAAARDDWHPLGVPDQCRGEADLGWPMVVRKYDAQTLILVTCGGKIWYKMNRYEPRTRCARPRARDWNPADCWSQQWTPFGNGPDDLHHLTHAQTHTRDRIFSRTSTGCVYQIGAREPGPWQKLWCPDSPRALSADDARTLTLAVAETFLWLVPQSFTYPPISVLIGDVNGKLYYNSIKPTALAVDMHTTPPPTEVDGRPYLNTFDQPPPIPTEDRVIPPFQLLERPE</sequence>
<evidence type="ECO:0000256" key="1">
    <source>
        <dbReference type="SAM" id="MobiDB-lite"/>
    </source>
</evidence>
<organism evidence="3 4">
    <name type="scientific">Apiospora kogelbergensis</name>
    <dbReference type="NCBI Taxonomy" id="1337665"/>
    <lineage>
        <taxon>Eukaryota</taxon>
        <taxon>Fungi</taxon>
        <taxon>Dikarya</taxon>
        <taxon>Ascomycota</taxon>
        <taxon>Pezizomycotina</taxon>
        <taxon>Sordariomycetes</taxon>
        <taxon>Xylariomycetidae</taxon>
        <taxon>Amphisphaeriales</taxon>
        <taxon>Apiosporaceae</taxon>
        <taxon>Apiospora</taxon>
    </lineage>
</organism>
<dbReference type="Proteomes" id="UP001392437">
    <property type="component" value="Unassembled WGS sequence"/>
</dbReference>
<name>A0AAW0QGD3_9PEZI</name>
<keyword evidence="2" id="KW-0812">Transmembrane</keyword>
<proteinExistence type="predicted"/>
<reference evidence="3 4" key="1">
    <citation type="submission" date="2023-01" db="EMBL/GenBank/DDBJ databases">
        <title>Analysis of 21 Apiospora genomes using comparative genomics revels a genus with tremendous synthesis potential of carbohydrate active enzymes and secondary metabolites.</title>
        <authorList>
            <person name="Sorensen T."/>
        </authorList>
    </citation>
    <scope>NUCLEOTIDE SEQUENCE [LARGE SCALE GENOMIC DNA]</scope>
    <source>
        <strain evidence="3 4">CBS 117206</strain>
    </source>
</reference>
<accession>A0AAW0QGD3</accession>
<keyword evidence="2" id="KW-1133">Transmembrane helix</keyword>
<keyword evidence="2" id="KW-0472">Membrane</keyword>
<feature type="transmembrane region" description="Helical" evidence="2">
    <location>
        <begin position="63"/>
        <end position="81"/>
    </location>
</feature>
<evidence type="ECO:0000256" key="2">
    <source>
        <dbReference type="SAM" id="Phobius"/>
    </source>
</evidence>
<feature type="compositionally biased region" description="Basic and acidic residues" evidence="1">
    <location>
        <begin position="1"/>
        <end position="20"/>
    </location>
</feature>
<dbReference type="EMBL" id="JAQQWP010000008">
    <property type="protein sequence ID" value="KAK8105092.1"/>
    <property type="molecule type" value="Genomic_DNA"/>
</dbReference>
<dbReference type="AlphaFoldDB" id="A0AAW0QGD3"/>